<feature type="domain" description="Mandelate racemase/muconate lactonizing enzyme C-terminal" evidence="2">
    <location>
        <begin position="139"/>
        <end position="244"/>
    </location>
</feature>
<sequence>MLMKIVKFEVVHVRPRHSFLRLHTDDGIVGIGEACLEGKARVVQAALREFEELLVGQDPRRIEHLWHLMYRSTFYPSGSILCSAISAVDQALWDILGKHLGVPVHVLLGGAVRDRVRVYQHVNVGDWEAFDRATKDAHIAELTAKARAAVAAGFTMIKTALPGPARPVESRGFVKLQVERFAALREAVGDDVDIAIDFHGRVSPAVAKVLIGELAPLSPLFVEEPCLPENVAAMADIARSTTVPIATGERLFTRWGFREVLEKSAAAVLQPDLAHCGGISEARKIAAMGETYFAALAPHNPLGPVNLAASVQLALTVPGFLAQEQLHLGGGLVRTPFEVVDGHVAAPTAPGLGVELLPERERTEEDFDGGWTLPVWHTPDGAVAPW</sequence>
<dbReference type="InterPro" id="IPR029065">
    <property type="entry name" value="Enolase_C-like"/>
</dbReference>
<dbReference type="SMART" id="SM00922">
    <property type="entry name" value="MR_MLE"/>
    <property type="match status" value="1"/>
</dbReference>
<comment type="caution">
    <text evidence="3">The sequence shown here is derived from an EMBL/GenBank/DDBJ whole genome shotgun (WGS) entry which is preliminary data.</text>
</comment>
<dbReference type="Pfam" id="PF13378">
    <property type="entry name" value="MR_MLE_C"/>
    <property type="match status" value="1"/>
</dbReference>
<dbReference type="InterPro" id="IPR036849">
    <property type="entry name" value="Enolase-like_C_sf"/>
</dbReference>
<organism evidence="3 4">
    <name type="scientific">Pseudonocardia adelaidensis</name>
    <dbReference type="NCBI Taxonomy" id="648754"/>
    <lineage>
        <taxon>Bacteria</taxon>
        <taxon>Bacillati</taxon>
        <taxon>Actinomycetota</taxon>
        <taxon>Actinomycetes</taxon>
        <taxon>Pseudonocardiales</taxon>
        <taxon>Pseudonocardiaceae</taxon>
        <taxon>Pseudonocardia</taxon>
    </lineage>
</organism>
<evidence type="ECO:0000259" key="2">
    <source>
        <dbReference type="SMART" id="SM00922"/>
    </source>
</evidence>
<dbReference type="EMBL" id="BAABJO010000003">
    <property type="protein sequence ID" value="GAA5113584.1"/>
    <property type="molecule type" value="Genomic_DNA"/>
</dbReference>
<dbReference type="NCBIfam" id="NF010624">
    <property type="entry name" value="PRK14017.1"/>
    <property type="match status" value="1"/>
</dbReference>
<keyword evidence="1" id="KW-0456">Lyase</keyword>
<dbReference type="InterPro" id="IPR018110">
    <property type="entry name" value="Mandel_Rmase/mucon_lact_enz_CS"/>
</dbReference>
<dbReference type="Gene3D" id="3.20.20.120">
    <property type="entry name" value="Enolase-like C-terminal domain"/>
    <property type="match status" value="1"/>
</dbReference>
<accession>A0ABP9NHM8</accession>
<dbReference type="Pfam" id="PF02746">
    <property type="entry name" value="MR_MLE_N"/>
    <property type="match status" value="1"/>
</dbReference>
<dbReference type="InterPro" id="IPR013341">
    <property type="entry name" value="Mandelate_racemase_N_dom"/>
</dbReference>
<dbReference type="SFLD" id="SFLDG00179">
    <property type="entry name" value="mandelate_racemase"/>
    <property type="match status" value="1"/>
</dbReference>
<proteinExistence type="predicted"/>
<gene>
    <name evidence="3" type="primary">dgoD_1</name>
    <name evidence="3" type="ORF">GCM10023320_09420</name>
</gene>
<dbReference type="SUPFAM" id="SSF51604">
    <property type="entry name" value="Enolase C-terminal domain-like"/>
    <property type="match status" value="1"/>
</dbReference>
<dbReference type="Proteomes" id="UP001500804">
    <property type="component" value="Unassembled WGS sequence"/>
</dbReference>
<dbReference type="InterPro" id="IPR013342">
    <property type="entry name" value="Mandelate_racemase_C"/>
</dbReference>
<dbReference type="PANTHER" id="PTHR48080">
    <property type="entry name" value="D-GALACTONATE DEHYDRATASE-RELATED"/>
    <property type="match status" value="1"/>
</dbReference>
<protein>
    <submittedName>
        <fullName evidence="3">Galactonate dehydratase</fullName>
    </submittedName>
</protein>
<reference evidence="4" key="1">
    <citation type="journal article" date="2019" name="Int. J. Syst. Evol. Microbiol.">
        <title>The Global Catalogue of Microorganisms (GCM) 10K type strain sequencing project: providing services to taxonomists for standard genome sequencing and annotation.</title>
        <authorList>
            <consortium name="The Broad Institute Genomics Platform"/>
            <consortium name="The Broad Institute Genome Sequencing Center for Infectious Disease"/>
            <person name="Wu L."/>
            <person name="Ma J."/>
        </authorList>
    </citation>
    <scope>NUCLEOTIDE SEQUENCE [LARGE SCALE GENOMIC DNA]</scope>
    <source>
        <strain evidence="4">JCM 18302</strain>
    </source>
</reference>
<dbReference type="PROSITE" id="PS00908">
    <property type="entry name" value="MR_MLE_1"/>
    <property type="match status" value="1"/>
</dbReference>
<evidence type="ECO:0000313" key="3">
    <source>
        <dbReference type="EMBL" id="GAA5113584.1"/>
    </source>
</evidence>
<dbReference type="SFLD" id="SFLDS00001">
    <property type="entry name" value="Enolase"/>
    <property type="match status" value="1"/>
</dbReference>
<dbReference type="InterPro" id="IPR029017">
    <property type="entry name" value="Enolase-like_N"/>
</dbReference>
<dbReference type="PANTHER" id="PTHR48080:SF2">
    <property type="entry name" value="D-GALACTONATE DEHYDRATASE"/>
    <property type="match status" value="1"/>
</dbReference>
<name>A0ABP9NHM8_9PSEU</name>
<evidence type="ECO:0000256" key="1">
    <source>
        <dbReference type="ARBA" id="ARBA00023239"/>
    </source>
</evidence>
<evidence type="ECO:0000313" key="4">
    <source>
        <dbReference type="Proteomes" id="UP001500804"/>
    </source>
</evidence>
<dbReference type="PROSITE" id="PS00909">
    <property type="entry name" value="MR_MLE_2"/>
    <property type="match status" value="1"/>
</dbReference>
<dbReference type="InterPro" id="IPR034593">
    <property type="entry name" value="DgoD-like"/>
</dbReference>
<dbReference type="SUPFAM" id="SSF54826">
    <property type="entry name" value="Enolase N-terminal domain-like"/>
    <property type="match status" value="1"/>
</dbReference>
<dbReference type="Gene3D" id="3.30.390.10">
    <property type="entry name" value="Enolase-like, N-terminal domain"/>
    <property type="match status" value="1"/>
</dbReference>
<keyword evidence="4" id="KW-1185">Reference proteome</keyword>